<evidence type="ECO:0000313" key="2">
    <source>
        <dbReference type="Proteomes" id="UP000011134"/>
    </source>
</evidence>
<sequence>MEKIISISKAIGICTGLCTGITGCQSTQHTVHTFNDPAAIHGYQLPVFPDGVEIKASYKQQRNQQVWFWSELENNTYHSGENVIVQIVSNTPVETPPSLFSFSLPQTQGEKTHNAIGPYTRWVSPEANGESCVYARQYTRKEDKWLSVFAQYCTPETKPEHYAWLDALKPSFYLEEL</sequence>
<proteinExistence type="predicted"/>
<reference evidence="1 2" key="1">
    <citation type="submission" date="2012-12" db="EMBL/GenBank/DDBJ databases">
        <title>Genome Assembly of Photobacterium sp. AK15.</title>
        <authorList>
            <person name="Khatri I."/>
            <person name="Vaidya B."/>
            <person name="Srinivas T.N.R."/>
            <person name="Subramanian S."/>
            <person name="Pinnaka A."/>
        </authorList>
    </citation>
    <scope>NUCLEOTIDE SEQUENCE [LARGE SCALE GENOMIC DNA]</scope>
    <source>
        <strain evidence="1 2">AK15</strain>
    </source>
</reference>
<keyword evidence="2" id="KW-1185">Reference proteome</keyword>
<dbReference type="PATRIC" id="fig|1056511.3.peg.1256"/>
<dbReference type="Proteomes" id="UP000011134">
    <property type="component" value="Unassembled WGS sequence"/>
</dbReference>
<dbReference type="AlphaFoldDB" id="L8JGV9"/>
<organism evidence="1 2">
    <name type="scientific">Photobacterium marinum</name>
    <dbReference type="NCBI Taxonomy" id="1056511"/>
    <lineage>
        <taxon>Bacteria</taxon>
        <taxon>Pseudomonadati</taxon>
        <taxon>Pseudomonadota</taxon>
        <taxon>Gammaproteobacteria</taxon>
        <taxon>Vibrionales</taxon>
        <taxon>Vibrionaceae</taxon>
        <taxon>Photobacterium</taxon>
    </lineage>
</organism>
<evidence type="ECO:0008006" key="3">
    <source>
        <dbReference type="Google" id="ProtNLM"/>
    </source>
</evidence>
<evidence type="ECO:0000313" key="1">
    <source>
        <dbReference type="EMBL" id="ELR66729.1"/>
    </source>
</evidence>
<dbReference type="RefSeq" id="WP_007463644.1">
    <property type="nucleotide sequence ID" value="NZ_AMZO01000006.1"/>
</dbReference>
<protein>
    <recommendedName>
        <fullName evidence="3">Lipoprotein</fullName>
    </recommendedName>
</protein>
<gene>
    <name evidence="1" type="ORF">C942_04427</name>
</gene>
<dbReference type="EMBL" id="AMZO01000006">
    <property type="protein sequence ID" value="ELR66729.1"/>
    <property type="molecule type" value="Genomic_DNA"/>
</dbReference>
<dbReference type="PROSITE" id="PS51257">
    <property type="entry name" value="PROKAR_LIPOPROTEIN"/>
    <property type="match status" value="1"/>
</dbReference>
<accession>L8JGV9</accession>
<name>L8JGV9_9GAMM</name>
<comment type="caution">
    <text evidence="1">The sequence shown here is derived from an EMBL/GenBank/DDBJ whole genome shotgun (WGS) entry which is preliminary data.</text>
</comment>